<proteinExistence type="predicted"/>
<dbReference type="SMART" id="SM00321">
    <property type="entry name" value="WSC"/>
    <property type="match status" value="2"/>
</dbReference>
<feature type="signal peptide" evidence="3">
    <location>
        <begin position="1"/>
        <end position="18"/>
    </location>
</feature>
<reference evidence="5" key="1">
    <citation type="submission" date="2020-07" db="EMBL/GenBank/DDBJ databases">
        <title>Draft Genome Sequence of a Deep-Sea Yeast, Naganishia (Cryptococcus) liquefaciens strain N6.</title>
        <authorList>
            <person name="Han Y.W."/>
            <person name="Kajitani R."/>
            <person name="Morimoto H."/>
            <person name="Parhat M."/>
            <person name="Tsubouchi H."/>
            <person name="Bakenova O."/>
            <person name="Ogata M."/>
            <person name="Argunhan B."/>
            <person name="Aoki R."/>
            <person name="Kajiwara S."/>
            <person name="Itoh T."/>
            <person name="Iwasaki H."/>
        </authorList>
    </citation>
    <scope>NUCLEOTIDE SEQUENCE</scope>
    <source>
        <strain evidence="5">N6</strain>
    </source>
</reference>
<name>A0A8H3TXB6_9TREE</name>
<dbReference type="Proteomes" id="UP000620104">
    <property type="component" value="Unassembled WGS sequence"/>
</dbReference>
<feature type="domain" description="WSC" evidence="4">
    <location>
        <begin position="72"/>
        <end position="160"/>
    </location>
</feature>
<comment type="caution">
    <text evidence="5">The sequence shown here is derived from an EMBL/GenBank/DDBJ whole genome shotgun (WGS) entry which is preliminary data.</text>
</comment>
<accession>A0A8H3TXB6</accession>
<dbReference type="EMBL" id="BLZA01000032">
    <property type="protein sequence ID" value="GHJ88940.1"/>
    <property type="molecule type" value="Genomic_DNA"/>
</dbReference>
<evidence type="ECO:0000259" key="4">
    <source>
        <dbReference type="PROSITE" id="PS51212"/>
    </source>
</evidence>
<dbReference type="AlphaFoldDB" id="A0A8H3TXB6"/>
<dbReference type="PROSITE" id="PS51212">
    <property type="entry name" value="WSC"/>
    <property type="match status" value="2"/>
</dbReference>
<keyword evidence="1" id="KW-0677">Repeat</keyword>
<evidence type="ECO:0000256" key="2">
    <source>
        <dbReference type="SAM" id="MobiDB-lite"/>
    </source>
</evidence>
<dbReference type="Pfam" id="PF01822">
    <property type="entry name" value="WSC"/>
    <property type="match status" value="2"/>
</dbReference>
<feature type="domain" description="WSC" evidence="4">
    <location>
        <begin position="191"/>
        <end position="280"/>
    </location>
</feature>
<gene>
    <name evidence="5" type="ORF">NliqN6_5342</name>
</gene>
<evidence type="ECO:0000313" key="6">
    <source>
        <dbReference type="Proteomes" id="UP000620104"/>
    </source>
</evidence>
<dbReference type="PANTHER" id="PTHR45964:SF5">
    <property type="entry name" value="WSCD FAMILY MEMBER CG9164"/>
    <property type="match status" value="1"/>
</dbReference>
<protein>
    <recommendedName>
        <fullName evidence="4">WSC domain-containing protein</fullName>
    </recommendedName>
</protein>
<sequence>MILPSILCLFALATPTFALPPRLKALYPRATSTGSCPAPSTVTVTVTSYVPTPQTSTTSSSASQSSPTASSNYVSLGCILDDSSRVMNQSRTSVRSVDDCARIGKASGRRYFGLENGSECYVADVLSKNVPTTGCNAPCPSGTSSGGCGGTWRINLYEFAPSSTISVSASGSSAPSSSTATTSLPPSSPSGYTYQGCIADSSSRAMNQTWTSTSSMTIAQCAGIAQTANRRYFGLQNGQECFISDVLASQTVSTGCTVKCRGDQTAICGGSWAISLYSWDDKSAGTSTRITISPTTSFPSTPAFSQYSTCSAATSTVAPAPTGTATVCFDYLCPPRENAAVRPAIEAAYDEASNRISCRYKEPAGTTNQYGIKLTQSFCFYDAQGGSGKGGTIGVVGCPAVAATGTCAPANRIPVGWSKNNLVPPPNCNGKWCYKWLCPNNDKLNRALAYRQMPGDYQGEAANCVYGSDSCVYYVSDGTPASGAIFAQSCPPALLPGTCYSAAKGEGIPLIGVPTAP</sequence>
<keyword evidence="3" id="KW-0732">Signal</keyword>
<dbReference type="OrthoDB" id="5985073at2759"/>
<feature type="region of interest" description="Disordered" evidence="2">
    <location>
        <begin position="170"/>
        <end position="189"/>
    </location>
</feature>
<organism evidence="5 6">
    <name type="scientific">Naganishia liquefaciens</name>
    <dbReference type="NCBI Taxonomy" id="104408"/>
    <lineage>
        <taxon>Eukaryota</taxon>
        <taxon>Fungi</taxon>
        <taxon>Dikarya</taxon>
        <taxon>Basidiomycota</taxon>
        <taxon>Agaricomycotina</taxon>
        <taxon>Tremellomycetes</taxon>
        <taxon>Filobasidiales</taxon>
        <taxon>Filobasidiaceae</taxon>
        <taxon>Naganishia</taxon>
    </lineage>
</organism>
<dbReference type="InterPro" id="IPR002889">
    <property type="entry name" value="WSC_carb-bd"/>
</dbReference>
<dbReference type="PANTHER" id="PTHR45964">
    <property type="entry name" value="WSCD FAMILY MEMBER CG9164"/>
    <property type="match status" value="1"/>
</dbReference>
<dbReference type="InterPro" id="IPR051589">
    <property type="entry name" value="Sialate-O-sulfotransferase"/>
</dbReference>
<feature type="chain" id="PRO_5034209319" description="WSC domain-containing protein" evidence="3">
    <location>
        <begin position="19"/>
        <end position="517"/>
    </location>
</feature>
<keyword evidence="6" id="KW-1185">Reference proteome</keyword>
<evidence type="ECO:0000313" key="5">
    <source>
        <dbReference type="EMBL" id="GHJ88940.1"/>
    </source>
</evidence>
<evidence type="ECO:0000256" key="3">
    <source>
        <dbReference type="SAM" id="SignalP"/>
    </source>
</evidence>
<feature type="compositionally biased region" description="Low complexity" evidence="2">
    <location>
        <begin position="170"/>
        <end position="185"/>
    </location>
</feature>
<evidence type="ECO:0000256" key="1">
    <source>
        <dbReference type="ARBA" id="ARBA00022737"/>
    </source>
</evidence>